<evidence type="ECO:0000256" key="6">
    <source>
        <dbReference type="ARBA" id="ARBA00023136"/>
    </source>
</evidence>
<organism evidence="14">
    <name type="scientific">Tetraodon nigroviridis</name>
    <name type="common">Spotted green pufferfish</name>
    <name type="synonym">Chelonodon nigroviridis</name>
    <dbReference type="NCBI Taxonomy" id="99883"/>
    <lineage>
        <taxon>Eukaryota</taxon>
        <taxon>Metazoa</taxon>
        <taxon>Chordata</taxon>
        <taxon>Craniata</taxon>
        <taxon>Vertebrata</taxon>
        <taxon>Euteleostomi</taxon>
        <taxon>Actinopterygii</taxon>
        <taxon>Neopterygii</taxon>
        <taxon>Teleostei</taxon>
        <taxon>Neoteleostei</taxon>
        <taxon>Acanthomorphata</taxon>
        <taxon>Eupercaria</taxon>
        <taxon>Tetraodontiformes</taxon>
        <taxon>Tetradontoidea</taxon>
        <taxon>Tetraodontidae</taxon>
        <taxon>Tetraodon</taxon>
    </lineage>
</organism>
<dbReference type="Pfam" id="PF24498">
    <property type="entry name" value="Ig_TMEM131L_3"/>
    <property type="match status" value="1"/>
</dbReference>
<evidence type="ECO:0000256" key="2">
    <source>
        <dbReference type="ARBA" id="ARBA00006682"/>
    </source>
</evidence>
<dbReference type="InterPro" id="IPR039877">
    <property type="entry name" value="TMEM131-like"/>
</dbReference>
<evidence type="ECO:0000256" key="7">
    <source>
        <dbReference type="SAM" id="MobiDB-lite"/>
    </source>
</evidence>
<dbReference type="Pfam" id="PF24495">
    <property type="entry name" value="Ig_TMEM131_2"/>
    <property type="match status" value="1"/>
</dbReference>
<keyword evidence="4 8" id="KW-0732">Signal</keyword>
<sequence length="1848" mass="202608">MDAVVVFLVVLLLSRLPFCHSTSKHRGNCRPIRFEPPMLDFHEQPVGMPKMEKVYLHNPSSEQISLISISATTAHFHASFFQNRVIPPGGNTSFDVVFLARVVGNVENTLFINTSHHGVFTYQVFGVGIPNPYRLRPFIGARVPVNSSFSPLIHIHNPYSEPLQVVEMYSSGGDLHLELPTGQQGGTGKLWEIPPFETKGVMRASFSSRDVDNHTAYIRIKTNAPNEDQFIILPVEVEVTSAPGIYSSTEMLDFGTLRSQDRPKVLNLHLLNSGTKDVPITVSIFSLPFKFCSVCPNRHVTPSLELSSQSVRTTPSNEAVTIDFKAVTLKAGESRYTKVASISFDASKAKGSYQFSGKITVKAKEKSYSKLEIPYQAEVLEGYLGFDHTATLFHIRDSPVDPVDRPIYLTNAFSFSIRIHDVSLPEEATTMFKVQNFSAPIVIPPHESRYIFSLLFRPVRPSIHIDSNMLLITNASKFHLPVRAYTGFLEPLVLPPSVKDNLLDFGVRSATHTSSIVFVVVNSNPIELEIKSWFITGENLSMELLKTEKGNATVALSHLEELQNVSASSHRTVILASGYYAAFRVTLVAKALEGLYDGAVHITTDYEILTIPVKAVIAVGTLSSAPKHIILPPSFPVRTTKILYQCSKSAGSKTTCCASFLFIGKGCASELQHPELFYTKSEAPADPLPDRRYTVLLQTPPQQQRRAGAQTQIQGSPTVHRSHVLFKNTCLFPFVHFFQVANIYFDASLQCGDHCYVGLPFVLKSESKPHGLVLQEDIWDSDVDLHQKLLRRWKELKEHAGHQVEAVFEVNTDLQKNVQAKVTAQLTWPSVVNSSQHILFPLTNTNGSSGYFKAFLKFKILLQDEVVTLQNPADVPVYVQVLPLALMHNPSVFSGKLAERLPLGNLSNINIDTNTLEFEVHRNQTSLTKSSTGFFEGSTRPFVYNLLLQPGEIKSFNVRFTPNSNRSVSSLLIVRNNLTVIDTIFLHGQGTTESLKVAGKPPGQGSSLRFKMTEALLKDCTEKTKVKDPNFTLKRTFKVENTGLLPITIKSTEINGQACEGYGFKVVNCQEFSLKPNSSKDLIILFTPDFSSSRVIRELKLVSCGGSEFVFVLNASLPYHMLAACAESLPRPNWEVELYIIVSLIMSFMFLLVIATAYLEAHSIWEPFKRRVSVESNSTLETGRPFNLREIVQIHSDSKLNDYSDSPHNSRAGYATSNGTARGRQSNGRLLSDTDSQDKRSRISYSRPSMQVTSPQLTKGSTNSGQDGPPACQLTHRKARNTKQLDVQSQSLAGSSLPSSGIGAEDADYASLIGAMDNDLDRPDPPTSENLQERSSPTAQTKGSNVCHSRWEGSSVGSKRRLRCLFATSAGLESKGKLRGKAKAQKKKEEREKKSSVKTPGDDLKDNLADNDDSSSTTTETSNPDVETNIKEEPVKKKGRSASSEKVKEESLNFPIKPKPKRQASTKKDSQAEKSSSLELPYVTPLENKQRKSLTSKGLYPLANIPKARPMQKQRLDGKLEDARPSLFVKLLSSSSVPELGHSSGSEGEREFASPEWDVPLSKNSLQADSLQQISLQTLNADPFLKRSVPTGTCSPPPTSPTLMTRGSYSSILNYNSEANLKKAPGNKPPAAAPHPGKNGTPTFAAVAAGYDKSPGGSGPAKSDNQGKSLAHMPSVESDSSDSSGLWSPIDTASSPNFHSANSFSAFGSSNSFNLTGVFSAPKPLEPQQSWSDITSVSSSIWDAPGSDSLHSWPSSSSSPTAPTASLLGNTSNPWSTTTPFGSSIWSASADSALNPFPATTNSTALTDLVSGASTSPTASAEMSRTYNPWNMWRPTLSRRNLEPWPNS</sequence>
<feature type="chain" id="PRO_5004243327" evidence="8">
    <location>
        <begin position="22"/>
        <end position="1848"/>
    </location>
</feature>
<evidence type="ECO:0000313" key="14">
    <source>
        <dbReference type="EMBL" id="CAG05669.1"/>
    </source>
</evidence>
<feature type="compositionally biased region" description="Polar residues" evidence="7">
    <location>
        <begin position="1203"/>
        <end position="1229"/>
    </location>
</feature>
<evidence type="ECO:0000256" key="1">
    <source>
        <dbReference type="ARBA" id="ARBA00004479"/>
    </source>
</evidence>
<accession>Q4S113</accession>
<evidence type="ECO:0000259" key="9">
    <source>
        <dbReference type="Pfam" id="PF12371"/>
    </source>
</evidence>
<dbReference type="InterPro" id="IPR056311">
    <property type="entry name" value="TMEM131_Ig_2"/>
</dbReference>
<evidence type="ECO:0000259" key="13">
    <source>
        <dbReference type="Pfam" id="PF24501"/>
    </source>
</evidence>
<evidence type="ECO:0000259" key="10">
    <source>
        <dbReference type="Pfam" id="PF24495"/>
    </source>
</evidence>
<comment type="subcellular location">
    <subcellularLocation>
        <location evidence="1">Membrane</location>
        <topology evidence="1">Single-pass type I membrane protein</topology>
    </subcellularLocation>
</comment>
<feature type="region of interest" description="Disordered" evidence="7">
    <location>
        <begin position="1199"/>
        <end position="1303"/>
    </location>
</feature>
<dbReference type="OrthoDB" id="168404at2759"/>
<keyword evidence="5" id="KW-1133">Transmembrane helix</keyword>
<feature type="domain" description="Transmembrane protein 131-like N-terminal" evidence="9">
    <location>
        <begin position="33"/>
        <end position="114"/>
    </location>
</feature>
<dbReference type="PANTHER" id="PTHR22050">
    <property type="entry name" value="RW1 PROTEIN HOMOLOG"/>
    <property type="match status" value="1"/>
</dbReference>
<feature type="non-terminal residue" evidence="14">
    <location>
        <position position="1"/>
    </location>
</feature>
<keyword evidence="3" id="KW-0812">Transmembrane</keyword>
<dbReference type="InterPro" id="IPR055435">
    <property type="entry name" value="Ig_TMEM131L_3"/>
</dbReference>
<comment type="caution">
    <text evidence="14">The sequence shown here is derived from an EMBL/GenBank/DDBJ whole genome shotgun (WGS) entry which is preliminary data.</text>
</comment>
<feature type="region of interest" description="Disordered" evidence="7">
    <location>
        <begin position="1316"/>
        <end position="1353"/>
    </location>
</feature>
<feature type="compositionally biased region" description="Basic and acidic residues" evidence="7">
    <location>
        <begin position="1387"/>
        <end position="1408"/>
    </location>
</feature>
<comment type="similarity">
    <text evidence="2">Belongs to the TMEM131 family.</text>
</comment>
<feature type="compositionally biased region" description="Polar residues" evidence="7">
    <location>
        <begin position="1327"/>
        <end position="1347"/>
    </location>
</feature>
<evidence type="ECO:0000256" key="8">
    <source>
        <dbReference type="SAM" id="SignalP"/>
    </source>
</evidence>
<dbReference type="Gene3D" id="2.60.40.10">
    <property type="entry name" value="Immunoglobulins"/>
    <property type="match status" value="1"/>
</dbReference>
<gene>
    <name evidence="14" type="ORF">GSTENG00025773001</name>
</gene>
<reference evidence="14" key="2">
    <citation type="submission" date="2004-02" db="EMBL/GenBank/DDBJ databases">
        <authorList>
            <consortium name="Genoscope"/>
            <consortium name="Whitehead Institute Centre for Genome Research"/>
        </authorList>
    </citation>
    <scope>NUCLEOTIDE SEQUENCE</scope>
</reference>
<feature type="compositionally biased region" description="Low complexity" evidence="7">
    <location>
        <begin position="1414"/>
        <end position="1425"/>
    </location>
</feature>
<dbReference type="EMBL" id="CAAE01014770">
    <property type="protein sequence ID" value="CAG05669.1"/>
    <property type="molecule type" value="Genomic_DNA"/>
</dbReference>
<dbReference type="Pfam" id="PF12371">
    <property type="entry name" value="TMEM131_like_N"/>
    <property type="match status" value="1"/>
</dbReference>
<feature type="compositionally biased region" description="Low complexity" evidence="7">
    <location>
        <begin position="1749"/>
        <end position="1768"/>
    </location>
</feature>
<feature type="domain" description="TMEM131 second Ig-like" evidence="10">
    <location>
        <begin position="132"/>
        <end position="221"/>
    </location>
</feature>
<feature type="domain" description="TMEM131L fifth Ig-like" evidence="13">
    <location>
        <begin position="1041"/>
        <end position="1103"/>
    </location>
</feature>
<reference evidence="14" key="1">
    <citation type="journal article" date="2004" name="Nature">
        <title>Genome duplication in the teleost fish Tetraodon nigroviridis reveals the early vertebrate proto-karyotype.</title>
        <authorList>
            <person name="Jaillon O."/>
            <person name="Aury J.-M."/>
            <person name="Brunet F."/>
            <person name="Petit J.-L."/>
            <person name="Stange-Thomann N."/>
            <person name="Mauceli E."/>
            <person name="Bouneau L."/>
            <person name="Fischer C."/>
            <person name="Ozouf-Costaz C."/>
            <person name="Bernot A."/>
            <person name="Nicaud S."/>
            <person name="Jaffe D."/>
            <person name="Fisher S."/>
            <person name="Lutfalla G."/>
            <person name="Dossat C."/>
            <person name="Segurens B."/>
            <person name="Dasilva C."/>
            <person name="Salanoubat M."/>
            <person name="Levy M."/>
            <person name="Boudet N."/>
            <person name="Castellano S."/>
            <person name="Anthouard V."/>
            <person name="Jubin C."/>
            <person name="Castelli V."/>
            <person name="Katinka M."/>
            <person name="Vacherie B."/>
            <person name="Biemont C."/>
            <person name="Skalli Z."/>
            <person name="Cattolico L."/>
            <person name="Poulain J."/>
            <person name="De Berardinis V."/>
            <person name="Cruaud C."/>
            <person name="Duprat S."/>
            <person name="Brottier P."/>
            <person name="Coutanceau J.-P."/>
            <person name="Gouzy J."/>
            <person name="Parra G."/>
            <person name="Lardier G."/>
            <person name="Chapple C."/>
            <person name="McKernan K.J."/>
            <person name="McEwan P."/>
            <person name="Bosak S."/>
            <person name="Kellis M."/>
            <person name="Volff J.-N."/>
            <person name="Guigo R."/>
            <person name="Zody M.C."/>
            <person name="Mesirov J."/>
            <person name="Lindblad-Toh K."/>
            <person name="Birren B."/>
            <person name="Nusbaum C."/>
            <person name="Kahn D."/>
            <person name="Robinson-Rechavi M."/>
            <person name="Laudet V."/>
            <person name="Schachter V."/>
            <person name="Quetier F."/>
            <person name="Saurin W."/>
            <person name="Scarpelli C."/>
            <person name="Wincker P."/>
            <person name="Lander E.S."/>
            <person name="Weissenbach J."/>
            <person name="Roest Crollius H."/>
        </authorList>
    </citation>
    <scope>NUCLEOTIDE SEQUENCE [LARGE SCALE GENOMIC DNA]</scope>
</reference>
<feature type="domain" description="TMEM131L third Ig-like" evidence="11">
    <location>
        <begin position="387"/>
        <end position="486"/>
    </location>
</feature>
<feature type="compositionally biased region" description="Low complexity" evidence="7">
    <location>
        <begin position="1288"/>
        <end position="1301"/>
    </location>
</feature>
<dbReference type="KEGG" id="tng:GSTEN00025773G001"/>
<dbReference type="Pfam" id="PF24499">
    <property type="entry name" value="Ig_TMEM131L_4"/>
    <property type="match status" value="1"/>
</dbReference>
<protein>
    <submittedName>
        <fullName evidence="14">(spotted green pufferfish) hypothetical protein</fullName>
    </submittedName>
</protein>
<name>Q4S113_TETNG</name>
<feature type="region of interest" description="Disordered" evidence="7">
    <location>
        <begin position="1374"/>
        <end position="1517"/>
    </location>
</feature>
<dbReference type="GO" id="GO:0016020">
    <property type="term" value="C:membrane"/>
    <property type="evidence" value="ECO:0007669"/>
    <property type="project" value="UniProtKB-SubCell"/>
</dbReference>
<dbReference type="InterPro" id="IPR055436">
    <property type="entry name" value="Ig_TMEM131L_4"/>
</dbReference>
<evidence type="ECO:0000256" key="5">
    <source>
        <dbReference type="ARBA" id="ARBA00022989"/>
    </source>
</evidence>
<dbReference type="InterPro" id="IPR055437">
    <property type="entry name" value="TMEM131L_Ig_5"/>
</dbReference>
<dbReference type="InterPro" id="IPR022113">
    <property type="entry name" value="TMEM131L_N"/>
</dbReference>
<feature type="region of interest" description="Disordered" evidence="7">
    <location>
        <begin position="1620"/>
        <end position="1688"/>
    </location>
</feature>
<feature type="region of interest" description="Disordered" evidence="7">
    <location>
        <begin position="1585"/>
        <end position="1608"/>
    </location>
</feature>
<dbReference type="Pfam" id="PF24501">
    <property type="entry name" value="Ig_TMEM131L_5"/>
    <property type="match status" value="1"/>
</dbReference>
<evidence type="ECO:0000256" key="3">
    <source>
        <dbReference type="ARBA" id="ARBA00022692"/>
    </source>
</evidence>
<proteinExistence type="inferred from homology"/>
<dbReference type="PANTHER" id="PTHR22050:SF1">
    <property type="entry name" value="TRANSMEMBRANE PROTEIN 131"/>
    <property type="match status" value="1"/>
</dbReference>
<feature type="region of interest" description="Disordered" evidence="7">
    <location>
        <begin position="1749"/>
        <end position="1773"/>
    </location>
</feature>
<evidence type="ECO:0000259" key="11">
    <source>
        <dbReference type="Pfam" id="PF24498"/>
    </source>
</evidence>
<keyword evidence="6" id="KW-0472">Membrane</keyword>
<feature type="compositionally biased region" description="Basic residues" evidence="7">
    <location>
        <begin position="1377"/>
        <end position="1386"/>
    </location>
</feature>
<dbReference type="InterPro" id="IPR013783">
    <property type="entry name" value="Ig-like_fold"/>
</dbReference>
<feature type="domain" description="TMEM131L fourth Ig-like" evidence="12">
    <location>
        <begin position="867"/>
        <end position="990"/>
    </location>
</feature>
<feature type="compositionally biased region" description="Polar residues" evidence="7">
    <location>
        <begin position="1243"/>
        <end position="1266"/>
    </location>
</feature>
<feature type="signal peptide" evidence="8">
    <location>
        <begin position="1"/>
        <end position="21"/>
    </location>
</feature>
<feature type="region of interest" description="Disordered" evidence="7">
    <location>
        <begin position="1535"/>
        <end position="1557"/>
    </location>
</feature>
<evidence type="ECO:0000259" key="12">
    <source>
        <dbReference type="Pfam" id="PF24499"/>
    </source>
</evidence>
<evidence type="ECO:0000256" key="4">
    <source>
        <dbReference type="ARBA" id="ARBA00022729"/>
    </source>
</evidence>